<protein>
    <recommendedName>
        <fullName evidence="4">Carboxypeptidase regulatory-like domain-containing protein</fullName>
    </recommendedName>
</protein>
<dbReference type="AlphaFoldDB" id="A0A5C5VMU3"/>
<reference evidence="2 3" key="1">
    <citation type="submission" date="2019-02" db="EMBL/GenBank/DDBJ databases">
        <title>Deep-cultivation of Planctomycetes and their phenomic and genomic characterization uncovers novel biology.</title>
        <authorList>
            <person name="Wiegand S."/>
            <person name="Jogler M."/>
            <person name="Boedeker C."/>
            <person name="Pinto D."/>
            <person name="Vollmers J."/>
            <person name="Rivas-Marin E."/>
            <person name="Kohn T."/>
            <person name="Peeters S.H."/>
            <person name="Heuer A."/>
            <person name="Rast P."/>
            <person name="Oberbeckmann S."/>
            <person name="Bunk B."/>
            <person name="Jeske O."/>
            <person name="Meyerdierks A."/>
            <person name="Storesund J.E."/>
            <person name="Kallscheuer N."/>
            <person name="Luecker S."/>
            <person name="Lage O.M."/>
            <person name="Pohl T."/>
            <person name="Merkel B.J."/>
            <person name="Hornburger P."/>
            <person name="Mueller R.-W."/>
            <person name="Bruemmer F."/>
            <person name="Labrenz M."/>
            <person name="Spormann A.M."/>
            <person name="Op Den Camp H."/>
            <person name="Overmann J."/>
            <person name="Amann R."/>
            <person name="Jetten M.S.M."/>
            <person name="Mascher T."/>
            <person name="Medema M.H."/>
            <person name="Devos D.P."/>
            <person name="Kaster A.-K."/>
            <person name="Ovreas L."/>
            <person name="Rohde M."/>
            <person name="Galperin M.Y."/>
            <person name="Jogler C."/>
        </authorList>
    </citation>
    <scope>NUCLEOTIDE SEQUENCE [LARGE SCALE GENOMIC DNA]</scope>
    <source>
        <strain evidence="2 3">Enr8</strain>
    </source>
</reference>
<evidence type="ECO:0000256" key="1">
    <source>
        <dbReference type="SAM" id="MobiDB-lite"/>
    </source>
</evidence>
<dbReference type="Proteomes" id="UP000318878">
    <property type="component" value="Unassembled WGS sequence"/>
</dbReference>
<feature type="region of interest" description="Disordered" evidence="1">
    <location>
        <begin position="111"/>
        <end position="132"/>
    </location>
</feature>
<comment type="caution">
    <text evidence="2">The sequence shown here is derived from an EMBL/GenBank/DDBJ whole genome shotgun (WGS) entry which is preliminary data.</text>
</comment>
<evidence type="ECO:0000313" key="3">
    <source>
        <dbReference type="Proteomes" id="UP000318878"/>
    </source>
</evidence>
<dbReference type="EMBL" id="SJPF01000001">
    <property type="protein sequence ID" value="TWT39215.1"/>
    <property type="molecule type" value="Genomic_DNA"/>
</dbReference>
<sequence>MSFSVSVVRLVDSRLEKEYFVNSLVSLVLASPLLCLSLGCGPPQPEGIVEGKLQCDGQAVSGNARVVLMSMQTGTAVAADLDAEGVFAAEKRLPPGHYVAFLVPKTYDEAAPEAPTGRSRATKSKDSAGASVVPRKYWDEGTSPWRVDVVAGLNDIQLQADR</sequence>
<evidence type="ECO:0000313" key="2">
    <source>
        <dbReference type="EMBL" id="TWT39215.1"/>
    </source>
</evidence>
<keyword evidence="3" id="KW-1185">Reference proteome</keyword>
<accession>A0A5C5VMU3</accession>
<name>A0A5C5VMU3_9BACT</name>
<gene>
    <name evidence="2" type="ORF">Enr8_09110</name>
</gene>
<evidence type="ECO:0008006" key="4">
    <source>
        <dbReference type="Google" id="ProtNLM"/>
    </source>
</evidence>
<organism evidence="2 3">
    <name type="scientific">Blastopirellula retiformator</name>
    <dbReference type="NCBI Taxonomy" id="2527970"/>
    <lineage>
        <taxon>Bacteria</taxon>
        <taxon>Pseudomonadati</taxon>
        <taxon>Planctomycetota</taxon>
        <taxon>Planctomycetia</taxon>
        <taxon>Pirellulales</taxon>
        <taxon>Pirellulaceae</taxon>
        <taxon>Blastopirellula</taxon>
    </lineage>
</organism>
<proteinExistence type="predicted"/>